<accession>A0A2I0X7N8</accession>
<reference evidence="2 3" key="1">
    <citation type="journal article" date="2016" name="Sci. Rep.">
        <title>The Dendrobium catenatum Lindl. genome sequence provides insights into polysaccharide synthase, floral development and adaptive evolution.</title>
        <authorList>
            <person name="Zhang G.Q."/>
            <person name="Xu Q."/>
            <person name="Bian C."/>
            <person name="Tsai W.C."/>
            <person name="Yeh C.M."/>
            <person name="Liu K.W."/>
            <person name="Yoshida K."/>
            <person name="Zhang L.S."/>
            <person name="Chang S.B."/>
            <person name="Chen F."/>
            <person name="Shi Y."/>
            <person name="Su Y.Y."/>
            <person name="Zhang Y.Q."/>
            <person name="Chen L.J."/>
            <person name="Yin Y."/>
            <person name="Lin M."/>
            <person name="Huang H."/>
            <person name="Deng H."/>
            <person name="Wang Z.W."/>
            <person name="Zhu S.L."/>
            <person name="Zhao X."/>
            <person name="Deng C."/>
            <person name="Niu S.C."/>
            <person name="Huang J."/>
            <person name="Wang M."/>
            <person name="Liu G.H."/>
            <person name="Yang H.J."/>
            <person name="Xiao X.J."/>
            <person name="Hsiao Y.Y."/>
            <person name="Wu W.L."/>
            <person name="Chen Y.Y."/>
            <person name="Mitsuda N."/>
            <person name="Ohme-Takagi M."/>
            <person name="Luo Y.B."/>
            <person name="Van de Peer Y."/>
            <person name="Liu Z.J."/>
        </authorList>
    </citation>
    <scope>NUCLEOTIDE SEQUENCE [LARGE SCALE GENOMIC DNA]</scope>
    <source>
        <tissue evidence="2">The whole plant</tissue>
    </source>
</reference>
<keyword evidence="3" id="KW-1185">Reference proteome</keyword>
<name>A0A2I0X7N8_9ASPA</name>
<feature type="region of interest" description="Disordered" evidence="1">
    <location>
        <begin position="1"/>
        <end position="21"/>
    </location>
</feature>
<dbReference type="AlphaFoldDB" id="A0A2I0X7N8"/>
<dbReference type="EMBL" id="KZ502070">
    <property type="protein sequence ID" value="PKU83891.1"/>
    <property type="molecule type" value="Genomic_DNA"/>
</dbReference>
<dbReference type="GO" id="GO:0009507">
    <property type="term" value="C:chloroplast"/>
    <property type="evidence" value="ECO:0007669"/>
    <property type="project" value="TreeGrafter"/>
</dbReference>
<dbReference type="Proteomes" id="UP000233837">
    <property type="component" value="Unassembled WGS sequence"/>
</dbReference>
<evidence type="ECO:0000313" key="2">
    <source>
        <dbReference type="EMBL" id="PKU83891.1"/>
    </source>
</evidence>
<dbReference type="PANTHER" id="PTHR36334">
    <property type="entry name" value="PROTEIN, PUTATIVE (DUF2358)-RELATED"/>
    <property type="match status" value="1"/>
</dbReference>
<evidence type="ECO:0000256" key="1">
    <source>
        <dbReference type="SAM" id="MobiDB-lite"/>
    </source>
</evidence>
<organism evidence="2 3">
    <name type="scientific">Dendrobium catenatum</name>
    <dbReference type="NCBI Taxonomy" id="906689"/>
    <lineage>
        <taxon>Eukaryota</taxon>
        <taxon>Viridiplantae</taxon>
        <taxon>Streptophyta</taxon>
        <taxon>Embryophyta</taxon>
        <taxon>Tracheophyta</taxon>
        <taxon>Spermatophyta</taxon>
        <taxon>Magnoliopsida</taxon>
        <taxon>Liliopsida</taxon>
        <taxon>Asparagales</taxon>
        <taxon>Orchidaceae</taxon>
        <taxon>Epidendroideae</taxon>
        <taxon>Malaxideae</taxon>
        <taxon>Dendrobiinae</taxon>
        <taxon>Dendrobium</taxon>
    </lineage>
</organism>
<proteinExistence type="predicted"/>
<sequence>MTETHQGPPSPIQGRRRTTDCRRSVKIARSAHSVRSAHSARSNVKCFSRFDVLDESKDIETKSVAINERSKSDKMVDVMDFGDLCNDFECISSPYVEAIARQLARDILELREGNCSLGSYSISVKYKVNQNARCSHAADKKHSRIRAKVVRNEVEPKDKSGGRATIS</sequence>
<reference evidence="2 3" key="2">
    <citation type="journal article" date="2017" name="Nature">
        <title>The Apostasia genome and the evolution of orchids.</title>
        <authorList>
            <person name="Zhang G.Q."/>
            <person name="Liu K.W."/>
            <person name="Li Z."/>
            <person name="Lohaus R."/>
            <person name="Hsiao Y.Y."/>
            <person name="Niu S.C."/>
            <person name="Wang J.Y."/>
            <person name="Lin Y.C."/>
            <person name="Xu Q."/>
            <person name="Chen L.J."/>
            <person name="Yoshida K."/>
            <person name="Fujiwara S."/>
            <person name="Wang Z.W."/>
            <person name="Zhang Y.Q."/>
            <person name="Mitsuda N."/>
            <person name="Wang M."/>
            <person name="Liu G.H."/>
            <person name="Pecoraro L."/>
            <person name="Huang H.X."/>
            <person name="Xiao X.J."/>
            <person name="Lin M."/>
            <person name="Wu X.Y."/>
            <person name="Wu W.L."/>
            <person name="Chen Y.Y."/>
            <person name="Chang S.B."/>
            <person name="Sakamoto S."/>
            <person name="Ohme-Takagi M."/>
            <person name="Yagi M."/>
            <person name="Zeng S.J."/>
            <person name="Shen C.Y."/>
            <person name="Yeh C.M."/>
            <person name="Luo Y.B."/>
            <person name="Tsai W.C."/>
            <person name="Van de Peer Y."/>
            <person name="Liu Z.J."/>
        </authorList>
    </citation>
    <scope>NUCLEOTIDE SEQUENCE [LARGE SCALE GENOMIC DNA]</scope>
    <source>
        <tissue evidence="2">The whole plant</tissue>
    </source>
</reference>
<gene>
    <name evidence="2" type="ORF">MA16_Dca006366</name>
</gene>
<dbReference type="PANTHER" id="PTHR36334:SF1">
    <property type="entry name" value="PROTEIN, PUTATIVE (DUF2358)-RELATED"/>
    <property type="match status" value="1"/>
</dbReference>
<evidence type="ECO:0000313" key="3">
    <source>
        <dbReference type="Proteomes" id="UP000233837"/>
    </source>
</evidence>
<protein>
    <submittedName>
        <fullName evidence="2">Uncharacterized protein</fullName>
    </submittedName>
</protein>